<proteinExistence type="predicted"/>
<sequence>MLMFAWNNFNNRVLLPRCRTPEKDFSHVQKWRSSRARWACSFDEKAIARAYIHEHVNLPRNVQCLMPNGQGPADADLVLNIAPMLADLSEMRFLGKLAGLAGELFKVLSRIRCVGLFSQL</sequence>
<name>A0A0N4X1J3_HAEPC</name>
<keyword evidence="2" id="KW-1185">Reference proteome</keyword>
<dbReference type="WBParaSite" id="HPLM_0001819201-mRNA-1">
    <property type="protein sequence ID" value="HPLM_0001819201-mRNA-1"/>
    <property type="gene ID" value="HPLM_0001819201"/>
</dbReference>
<dbReference type="Proteomes" id="UP000268014">
    <property type="component" value="Unassembled WGS sequence"/>
</dbReference>
<gene>
    <name evidence="1" type="ORF">HPLM_LOCUS18184</name>
</gene>
<reference evidence="3" key="1">
    <citation type="submission" date="2017-02" db="UniProtKB">
        <authorList>
            <consortium name="WormBaseParasite"/>
        </authorList>
    </citation>
    <scope>IDENTIFICATION</scope>
</reference>
<dbReference type="EMBL" id="UZAF01020397">
    <property type="protein sequence ID" value="VDO69499.1"/>
    <property type="molecule type" value="Genomic_DNA"/>
</dbReference>
<accession>A0A0N4X1J3</accession>
<protein>
    <submittedName>
        <fullName evidence="1 3">Uncharacterized protein</fullName>
    </submittedName>
</protein>
<dbReference type="AlphaFoldDB" id="A0A0N4X1J3"/>
<reference evidence="1 2" key="2">
    <citation type="submission" date="2018-11" db="EMBL/GenBank/DDBJ databases">
        <authorList>
            <consortium name="Pathogen Informatics"/>
        </authorList>
    </citation>
    <scope>NUCLEOTIDE SEQUENCE [LARGE SCALE GENOMIC DNA]</scope>
    <source>
        <strain evidence="1 2">MHpl1</strain>
    </source>
</reference>
<evidence type="ECO:0000313" key="3">
    <source>
        <dbReference type="WBParaSite" id="HPLM_0001819201-mRNA-1"/>
    </source>
</evidence>
<organism evidence="3">
    <name type="scientific">Haemonchus placei</name>
    <name type="common">Barber's pole worm</name>
    <dbReference type="NCBI Taxonomy" id="6290"/>
    <lineage>
        <taxon>Eukaryota</taxon>
        <taxon>Metazoa</taxon>
        <taxon>Ecdysozoa</taxon>
        <taxon>Nematoda</taxon>
        <taxon>Chromadorea</taxon>
        <taxon>Rhabditida</taxon>
        <taxon>Rhabditina</taxon>
        <taxon>Rhabditomorpha</taxon>
        <taxon>Strongyloidea</taxon>
        <taxon>Trichostrongylidae</taxon>
        <taxon>Haemonchus</taxon>
    </lineage>
</organism>
<evidence type="ECO:0000313" key="1">
    <source>
        <dbReference type="EMBL" id="VDO69499.1"/>
    </source>
</evidence>
<evidence type="ECO:0000313" key="2">
    <source>
        <dbReference type="Proteomes" id="UP000268014"/>
    </source>
</evidence>